<evidence type="ECO:0000256" key="2">
    <source>
        <dbReference type="ARBA" id="ARBA00009810"/>
    </source>
</evidence>
<keyword evidence="5 11" id="KW-0812">Transmembrane</keyword>
<feature type="domain" description="TonB-dependent receptor-like beta-barrel" evidence="14">
    <location>
        <begin position="301"/>
        <end position="758"/>
    </location>
</feature>
<comment type="subcellular location">
    <subcellularLocation>
        <location evidence="1 11">Cell outer membrane</location>
        <topology evidence="1 11">Multi-pass membrane protein</topology>
    </subcellularLocation>
</comment>
<dbReference type="OrthoDB" id="9764669at2"/>
<dbReference type="Gene3D" id="2.40.170.20">
    <property type="entry name" value="TonB-dependent receptor, beta-barrel domain"/>
    <property type="match status" value="1"/>
</dbReference>
<feature type="domain" description="TonB-dependent receptor plug" evidence="15">
    <location>
        <begin position="86"/>
        <end position="172"/>
    </location>
</feature>
<dbReference type="InterPro" id="IPR011276">
    <property type="entry name" value="TonB_haem/Hb_rcpt"/>
</dbReference>
<dbReference type="InterPro" id="IPR000531">
    <property type="entry name" value="Beta-barrel_TonB"/>
</dbReference>
<evidence type="ECO:0000256" key="11">
    <source>
        <dbReference type="PROSITE-ProRule" id="PRU01360"/>
    </source>
</evidence>
<dbReference type="Gene3D" id="2.170.130.10">
    <property type="entry name" value="TonB-dependent receptor, plug domain"/>
    <property type="match status" value="1"/>
</dbReference>
<dbReference type="EMBL" id="CP003555">
    <property type="protein sequence ID" value="AFK63555.1"/>
    <property type="molecule type" value="Genomic_DNA"/>
</dbReference>
<protein>
    <submittedName>
        <fullName evidence="16">Outer membrane heme receptor</fullName>
    </submittedName>
</protein>
<evidence type="ECO:0000256" key="5">
    <source>
        <dbReference type="ARBA" id="ARBA00022692"/>
    </source>
</evidence>
<evidence type="ECO:0000256" key="7">
    <source>
        <dbReference type="ARBA" id="ARBA00023077"/>
    </source>
</evidence>
<dbReference type="HOGENOM" id="CLU_008287_19_0_4"/>
<dbReference type="KEGG" id="aka:TKWG_18470"/>
<keyword evidence="9 16" id="KW-0675">Receptor</keyword>
<evidence type="ECO:0000256" key="12">
    <source>
        <dbReference type="RuleBase" id="RU003357"/>
    </source>
</evidence>
<evidence type="ECO:0000256" key="9">
    <source>
        <dbReference type="ARBA" id="ARBA00023170"/>
    </source>
</evidence>
<proteinExistence type="inferred from homology"/>
<keyword evidence="10 11" id="KW-0998">Cell outer membrane</keyword>
<dbReference type="PANTHER" id="PTHR30069:SF29">
    <property type="entry name" value="HEMOGLOBIN AND HEMOGLOBIN-HAPTOGLOBIN-BINDING PROTEIN 1-RELATED"/>
    <property type="match status" value="1"/>
</dbReference>
<evidence type="ECO:0000256" key="13">
    <source>
        <dbReference type="SAM" id="MobiDB-lite"/>
    </source>
</evidence>
<keyword evidence="3 11" id="KW-0813">Transport</keyword>
<keyword evidence="17" id="KW-1185">Reference proteome</keyword>
<dbReference type="Proteomes" id="UP000005267">
    <property type="component" value="Chromosome"/>
</dbReference>
<organism evidence="16 17">
    <name type="scientific">Advenella kashmirensis (strain DSM 17095 / LMG 22695 / WT001)</name>
    <name type="common">Tetrathiobacter kashmirensis</name>
    <dbReference type="NCBI Taxonomy" id="1036672"/>
    <lineage>
        <taxon>Bacteria</taxon>
        <taxon>Pseudomonadati</taxon>
        <taxon>Pseudomonadota</taxon>
        <taxon>Betaproteobacteria</taxon>
        <taxon>Burkholderiales</taxon>
        <taxon>Alcaligenaceae</taxon>
    </lineage>
</organism>
<keyword evidence="7 12" id="KW-0798">TonB box</keyword>
<dbReference type="NCBIfam" id="TIGR01785">
    <property type="entry name" value="TonB-hemin"/>
    <property type="match status" value="1"/>
</dbReference>
<evidence type="ECO:0000256" key="6">
    <source>
        <dbReference type="ARBA" id="ARBA00022729"/>
    </source>
</evidence>
<evidence type="ECO:0000313" key="16">
    <source>
        <dbReference type="EMBL" id="AFK63555.1"/>
    </source>
</evidence>
<dbReference type="Pfam" id="PF07715">
    <property type="entry name" value="Plug"/>
    <property type="match status" value="1"/>
</dbReference>
<evidence type="ECO:0000256" key="3">
    <source>
        <dbReference type="ARBA" id="ARBA00022448"/>
    </source>
</evidence>
<dbReference type="PANTHER" id="PTHR30069">
    <property type="entry name" value="TONB-DEPENDENT OUTER MEMBRANE RECEPTOR"/>
    <property type="match status" value="1"/>
</dbReference>
<dbReference type="GO" id="GO:0015344">
    <property type="term" value="F:siderophore uptake transmembrane transporter activity"/>
    <property type="evidence" value="ECO:0007669"/>
    <property type="project" value="TreeGrafter"/>
</dbReference>
<dbReference type="AlphaFoldDB" id="I3UEW7"/>
<accession>I3UEW7</accession>
<keyword evidence="8 11" id="KW-0472">Membrane</keyword>
<evidence type="ECO:0000313" key="17">
    <source>
        <dbReference type="Proteomes" id="UP000005267"/>
    </source>
</evidence>
<gene>
    <name evidence="16" type="ordered locus">TKWG_18470</name>
</gene>
<dbReference type="InterPro" id="IPR010949">
    <property type="entry name" value="TonB_Hb/transfer/lactofer_rcpt"/>
</dbReference>
<evidence type="ECO:0000259" key="14">
    <source>
        <dbReference type="Pfam" id="PF00593"/>
    </source>
</evidence>
<keyword evidence="4 11" id="KW-1134">Transmembrane beta strand</keyword>
<dbReference type="Pfam" id="PF00593">
    <property type="entry name" value="TonB_dep_Rec_b-barrel"/>
    <property type="match status" value="1"/>
</dbReference>
<dbReference type="STRING" id="1036672.TKWG_18470"/>
<dbReference type="InterPro" id="IPR036942">
    <property type="entry name" value="Beta-barrel_TonB_sf"/>
</dbReference>
<dbReference type="InterPro" id="IPR012910">
    <property type="entry name" value="Plug_dom"/>
</dbReference>
<evidence type="ECO:0000256" key="8">
    <source>
        <dbReference type="ARBA" id="ARBA00023136"/>
    </source>
</evidence>
<dbReference type="GO" id="GO:0044718">
    <property type="term" value="P:siderophore transmembrane transport"/>
    <property type="evidence" value="ECO:0007669"/>
    <property type="project" value="TreeGrafter"/>
</dbReference>
<reference evidence="17" key="2">
    <citation type="journal article" date="2013" name="PLoS ONE">
        <title>Genome implosion elicits host-confinement in Alcaligenaceae: evidence from the comparative genomics of Tetrathiobacter kashmirensis, a pathogen in the making.</title>
        <authorList>
            <person name="Ghosh W."/>
            <person name="Alam M."/>
            <person name="Roy C."/>
            <person name="Pyne P."/>
            <person name="George A."/>
            <person name="Chakraborty R."/>
            <person name="Majumder S."/>
            <person name="Agarwal A."/>
            <person name="Chakraborty S."/>
            <person name="Majumdar S."/>
            <person name="Gupta S.K."/>
        </authorList>
    </citation>
    <scope>NUCLEOTIDE SEQUENCE [LARGE SCALE GENOMIC DNA]</scope>
    <source>
        <strain evidence="17">WT001</strain>
    </source>
</reference>
<name>I3UEW7_ADVKW</name>
<feature type="region of interest" description="Disordered" evidence="13">
    <location>
        <begin position="500"/>
        <end position="520"/>
    </location>
</feature>
<comment type="similarity">
    <text evidence="2 11 12">Belongs to the TonB-dependent receptor family.</text>
</comment>
<evidence type="ECO:0000259" key="15">
    <source>
        <dbReference type="Pfam" id="PF07715"/>
    </source>
</evidence>
<dbReference type="SUPFAM" id="SSF56935">
    <property type="entry name" value="Porins"/>
    <property type="match status" value="1"/>
</dbReference>
<evidence type="ECO:0000256" key="10">
    <source>
        <dbReference type="ARBA" id="ARBA00023237"/>
    </source>
</evidence>
<keyword evidence="6" id="KW-0732">Signal</keyword>
<dbReference type="InterPro" id="IPR037066">
    <property type="entry name" value="Plug_dom_sf"/>
</dbReference>
<dbReference type="InterPro" id="IPR039426">
    <property type="entry name" value="TonB-dep_rcpt-like"/>
</dbReference>
<dbReference type="GO" id="GO:0015232">
    <property type="term" value="F:heme transmembrane transporter activity"/>
    <property type="evidence" value="ECO:0007669"/>
    <property type="project" value="InterPro"/>
</dbReference>
<dbReference type="GO" id="GO:0009279">
    <property type="term" value="C:cell outer membrane"/>
    <property type="evidence" value="ECO:0007669"/>
    <property type="project" value="UniProtKB-SubCell"/>
</dbReference>
<evidence type="ECO:0000256" key="4">
    <source>
        <dbReference type="ARBA" id="ARBA00022452"/>
    </source>
</evidence>
<dbReference type="PROSITE" id="PS52016">
    <property type="entry name" value="TONB_DEPENDENT_REC_3"/>
    <property type="match status" value="1"/>
</dbReference>
<sequence length="799" mass="87360">MYLGTRVLAWPIRYAEIFFTTIAATMKTISLPSFRLTLLASLLCTSVAHGQAGTGSGNAVAASNPPVPKLGAVQAQAEGPAASWETSTSAAEIADRQVQNWSDLGRLIPGLDFNRSDKSVNMRGLDGNRVRILEDGIPLPWLNDGSRGVKGGMETINFNTLSAVDVVRGAGAGNAAALTGTVMLRGLRPDDLLTEGKNIGLLVKGTHDGLDDSIGGDMAFAARLGASTKMLIQYGIRTGSEEKNGGDIGGYGAARSKMNPADYTSKNVGLRLEHELAPGHTLGLGASTFRLDRDIDQMHEQNTNTYAIGNNELTERIKRDRIWADYNYKATQAYSALDQAGIQLYWSKTRLDNNQQAVRNKVFDPRSVAIPGNPYRYGYPYGSYERNNSIEQKGWGLNLSAGGYWGDAALRGHWTVAGTFADDTYEQYSAGLDNCPVIPAGLPAPMGPRTCDFLHSNQGDTPEVKSRDWSLFASHAFLWNDGQFELTPALRYDSWSRKPQTGGGFASNQNGYESELRNRSGNQVSPSLEFAWNASDVYRVTARYGYGYRAPTAPELFLQYGSAANYMRKGDPNLQPERSRGWELGFQARGQIVGGSLNIFETRYKDFIDNDVPVSPDSPFYAMMQQGLYPNGVTTYANRARVRIYGAEAMGYWNINDNLYTRATVAWTVGKDLETGQHLNSVAPLKGTLALGYRTPQWGAETVWTLAGKRDKVQYPEAAAGAPNADFQAPGYGTLDVHGWWAPAGLKGVKFQLSVVNLFDKKYWNALNVPTAGPTAIARPVDYYSEAGRYVRVSVSYQY</sequence>
<dbReference type="NCBIfam" id="TIGR01786">
    <property type="entry name" value="TonB-hemlactrns"/>
    <property type="match status" value="1"/>
</dbReference>
<evidence type="ECO:0000256" key="1">
    <source>
        <dbReference type="ARBA" id="ARBA00004571"/>
    </source>
</evidence>
<reference evidence="16 17" key="1">
    <citation type="journal article" date="2011" name="J. Bacteriol.">
        <title>Whole-genome shotgun sequencing of the sulfur-oxidizing chemoautotroph Tetrathiobacter kashmirensis.</title>
        <authorList>
            <person name="Ghosh W."/>
            <person name="George A."/>
            <person name="Agarwal A."/>
            <person name="Raj P."/>
            <person name="Alam M."/>
            <person name="Pyne P."/>
            <person name="Das Gupta S.K."/>
        </authorList>
    </citation>
    <scope>NUCLEOTIDE SEQUENCE [LARGE SCALE GENOMIC DNA]</scope>
    <source>
        <strain evidence="16 17">WT001</strain>
    </source>
</reference>